<keyword evidence="9" id="KW-1185">Reference proteome</keyword>
<accession>A0A7I8KUD1</accession>
<feature type="domain" description="RING-type" evidence="6">
    <location>
        <begin position="63"/>
        <end position="101"/>
    </location>
</feature>
<dbReference type="Gene3D" id="3.30.40.10">
    <property type="entry name" value="Zinc/RING finger domain, C3HC4 (zinc finger)"/>
    <property type="match status" value="1"/>
</dbReference>
<dbReference type="AlphaFoldDB" id="A0A7I8KUD1"/>
<dbReference type="Pfam" id="PF13923">
    <property type="entry name" value="zf-C3HC4_2"/>
    <property type="match status" value="1"/>
</dbReference>
<evidence type="ECO:0000256" key="4">
    <source>
        <dbReference type="PROSITE-ProRule" id="PRU00175"/>
    </source>
</evidence>
<dbReference type="GO" id="GO:0006511">
    <property type="term" value="P:ubiquitin-dependent protein catabolic process"/>
    <property type="evidence" value="ECO:0007669"/>
    <property type="project" value="TreeGrafter"/>
</dbReference>
<evidence type="ECO:0000256" key="1">
    <source>
        <dbReference type="ARBA" id="ARBA00022723"/>
    </source>
</evidence>
<keyword evidence="1" id="KW-0479">Metal-binding</keyword>
<dbReference type="SUPFAM" id="SSF57850">
    <property type="entry name" value="RING/U-box"/>
    <property type="match status" value="1"/>
</dbReference>
<evidence type="ECO:0000313" key="9">
    <source>
        <dbReference type="Proteomes" id="UP000663760"/>
    </source>
</evidence>
<protein>
    <recommendedName>
        <fullName evidence="6">RING-type domain-containing protein</fullName>
    </recommendedName>
</protein>
<dbReference type="GO" id="GO:0061630">
    <property type="term" value="F:ubiquitin protein ligase activity"/>
    <property type="evidence" value="ECO:0007669"/>
    <property type="project" value="InterPro"/>
</dbReference>
<dbReference type="PANTHER" id="PTHR47094:SF1">
    <property type="entry name" value="RING-TYPE E3 UBIQUITIN TRANSFERASE"/>
    <property type="match status" value="1"/>
</dbReference>
<dbReference type="Proteomes" id="UP000663760">
    <property type="component" value="Chromosome 8"/>
</dbReference>
<dbReference type="InterPro" id="IPR001841">
    <property type="entry name" value="Znf_RING"/>
</dbReference>
<dbReference type="GO" id="GO:0008270">
    <property type="term" value="F:zinc ion binding"/>
    <property type="evidence" value="ECO:0007669"/>
    <property type="project" value="UniProtKB-KW"/>
</dbReference>
<organism evidence="8 9">
    <name type="scientific">Spirodela intermedia</name>
    <name type="common">Intermediate duckweed</name>
    <dbReference type="NCBI Taxonomy" id="51605"/>
    <lineage>
        <taxon>Eukaryota</taxon>
        <taxon>Viridiplantae</taxon>
        <taxon>Streptophyta</taxon>
        <taxon>Embryophyta</taxon>
        <taxon>Tracheophyta</taxon>
        <taxon>Spermatophyta</taxon>
        <taxon>Magnoliopsida</taxon>
        <taxon>Liliopsida</taxon>
        <taxon>Araceae</taxon>
        <taxon>Lemnoideae</taxon>
        <taxon>Spirodela</taxon>
    </lineage>
</organism>
<dbReference type="OrthoDB" id="6105938at2759"/>
<dbReference type="GO" id="GO:0032183">
    <property type="term" value="F:SUMO binding"/>
    <property type="evidence" value="ECO:0007669"/>
    <property type="project" value="TreeGrafter"/>
</dbReference>
<feature type="region of interest" description="Disordered" evidence="5">
    <location>
        <begin position="23"/>
        <end position="51"/>
    </location>
</feature>
<dbReference type="PROSITE" id="PS50089">
    <property type="entry name" value="ZF_RING_2"/>
    <property type="match status" value="1"/>
</dbReference>
<keyword evidence="3" id="KW-0862">Zinc</keyword>
<dbReference type="InterPro" id="IPR013083">
    <property type="entry name" value="Znf_RING/FYVE/PHD"/>
</dbReference>
<evidence type="ECO:0000256" key="2">
    <source>
        <dbReference type="ARBA" id="ARBA00022771"/>
    </source>
</evidence>
<dbReference type="EMBL" id="LR746271">
    <property type="protein sequence ID" value="CAA7400595.1"/>
    <property type="molecule type" value="Genomic_DNA"/>
</dbReference>
<evidence type="ECO:0000313" key="7">
    <source>
        <dbReference type="EMBL" id="CAA2624633.1"/>
    </source>
</evidence>
<reference evidence="8" key="1">
    <citation type="submission" date="2020-02" db="EMBL/GenBank/DDBJ databases">
        <authorList>
            <person name="Scholz U."/>
            <person name="Mascher M."/>
            <person name="Fiebig A."/>
        </authorList>
    </citation>
    <scope>NUCLEOTIDE SEQUENCE</scope>
</reference>
<evidence type="ECO:0000313" key="8">
    <source>
        <dbReference type="EMBL" id="CAA7400595.1"/>
    </source>
</evidence>
<dbReference type="InterPro" id="IPR049627">
    <property type="entry name" value="SLX8"/>
</dbReference>
<dbReference type="PANTHER" id="PTHR47094">
    <property type="entry name" value="ELFLESS, ISOFORM B"/>
    <property type="match status" value="1"/>
</dbReference>
<dbReference type="InterPro" id="IPR017907">
    <property type="entry name" value="Znf_RING_CS"/>
</dbReference>
<keyword evidence="2 4" id="KW-0863">Zinc-finger</keyword>
<dbReference type="SMART" id="SM00184">
    <property type="entry name" value="RING"/>
    <property type="match status" value="1"/>
</dbReference>
<dbReference type="PROSITE" id="PS00518">
    <property type="entry name" value="ZF_RING_1"/>
    <property type="match status" value="1"/>
</dbReference>
<dbReference type="EMBL" id="LR743595">
    <property type="protein sequence ID" value="CAA2624633.1"/>
    <property type="molecule type" value="Genomic_DNA"/>
</dbReference>
<evidence type="ECO:0000256" key="5">
    <source>
        <dbReference type="SAM" id="MobiDB-lite"/>
    </source>
</evidence>
<name>A0A7I8KUD1_SPIIN</name>
<evidence type="ECO:0000259" key="6">
    <source>
        <dbReference type="PROSITE" id="PS50089"/>
    </source>
</evidence>
<dbReference type="GO" id="GO:0140082">
    <property type="term" value="F:SUMO-ubiquitin ligase activity"/>
    <property type="evidence" value="ECO:0007669"/>
    <property type="project" value="TreeGrafter"/>
</dbReference>
<sequence>MRLGIPMDLKESFIRSQLYHRPMASRHGQKRPLNQALADENDGDEVDIRRPKRDQPMHAVLKCAICWGPMAEETTTTCGHVFCKQCIGAAIRVQKRCPTCRKSLTMRNIHRIYLPTVFSGSSA</sequence>
<gene>
    <name evidence="7" type="ORF">SI7747_08010461</name>
    <name evidence="8" type="ORF">SI8410_08011273</name>
</gene>
<evidence type="ECO:0000256" key="3">
    <source>
        <dbReference type="ARBA" id="ARBA00022833"/>
    </source>
</evidence>
<proteinExistence type="predicted"/>
<dbReference type="GO" id="GO:0033768">
    <property type="term" value="C:SUMO-targeted ubiquitin ligase complex"/>
    <property type="evidence" value="ECO:0007669"/>
    <property type="project" value="TreeGrafter"/>
</dbReference>